<sequence>MSETRGSRRDLGRDGLVLVLLGLAPVVIYAVLTLGFRTGLLGLGIVFGSFSWIVPFLLAGGVAALFGGALMLWGRTVFAGLVGVLVGVAAIGMGMGPTLLRQKAGTVPPIHDISTDTQNPPAFVAILPLREGAPNPAAYDPGQTAQQLEAYPDVKTLIIERPYAEAFPIVVKALRGEGLDLVATVPAEGRIEAVATTRWFGFKDDVVVRLIDAHGIATVVDIRSKSRIGRSDVGANAERIRAISERIVEASS</sequence>
<evidence type="ECO:0000313" key="2">
    <source>
        <dbReference type="EMBL" id="MBB4659254.1"/>
    </source>
</evidence>
<dbReference type="Pfam" id="PF07386">
    <property type="entry name" value="DUF1499"/>
    <property type="match status" value="1"/>
</dbReference>
<organism evidence="2 3">
    <name type="scientific">Parvularcula dongshanensis</name>
    <dbReference type="NCBI Taxonomy" id="1173995"/>
    <lineage>
        <taxon>Bacteria</taxon>
        <taxon>Pseudomonadati</taxon>
        <taxon>Pseudomonadota</taxon>
        <taxon>Alphaproteobacteria</taxon>
        <taxon>Parvularculales</taxon>
        <taxon>Parvularculaceae</taxon>
        <taxon>Parvularcula</taxon>
    </lineage>
</organism>
<comment type="caution">
    <text evidence="2">The sequence shown here is derived from an EMBL/GenBank/DDBJ whole genome shotgun (WGS) entry which is preliminary data.</text>
</comment>
<dbReference type="Proteomes" id="UP000563524">
    <property type="component" value="Unassembled WGS sequence"/>
</dbReference>
<dbReference type="AlphaFoldDB" id="A0A840I4X3"/>
<evidence type="ECO:0008006" key="4">
    <source>
        <dbReference type="Google" id="ProtNLM"/>
    </source>
</evidence>
<evidence type="ECO:0000313" key="3">
    <source>
        <dbReference type="Proteomes" id="UP000563524"/>
    </source>
</evidence>
<proteinExistence type="predicted"/>
<evidence type="ECO:0000256" key="1">
    <source>
        <dbReference type="SAM" id="Phobius"/>
    </source>
</evidence>
<accession>A0A840I4X3</accession>
<gene>
    <name evidence="2" type="ORF">GGQ59_001779</name>
</gene>
<dbReference type="EMBL" id="JACHOB010000003">
    <property type="protein sequence ID" value="MBB4659254.1"/>
    <property type="molecule type" value="Genomic_DNA"/>
</dbReference>
<dbReference type="InterPro" id="IPR010865">
    <property type="entry name" value="DUF1499"/>
</dbReference>
<keyword evidence="1" id="KW-0472">Membrane</keyword>
<keyword evidence="3" id="KW-1185">Reference proteome</keyword>
<keyword evidence="1" id="KW-0812">Transmembrane</keyword>
<dbReference type="RefSeq" id="WP_183817673.1">
    <property type="nucleotide sequence ID" value="NZ_JACHOB010000003.1"/>
</dbReference>
<protein>
    <recommendedName>
        <fullName evidence="4">DUF1499 domain-containing protein</fullName>
    </recommendedName>
</protein>
<keyword evidence="1" id="KW-1133">Transmembrane helix</keyword>
<name>A0A840I4X3_9PROT</name>
<feature type="transmembrane region" description="Helical" evidence="1">
    <location>
        <begin position="15"/>
        <end position="36"/>
    </location>
</feature>
<feature type="transmembrane region" description="Helical" evidence="1">
    <location>
        <begin position="43"/>
        <end position="66"/>
    </location>
</feature>
<feature type="transmembrane region" description="Helical" evidence="1">
    <location>
        <begin position="72"/>
        <end position="93"/>
    </location>
</feature>
<reference evidence="2 3" key="1">
    <citation type="submission" date="2020-08" db="EMBL/GenBank/DDBJ databases">
        <title>Genomic Encyclopedia of Type Strains, Phase IV (KMG-IV): sequencing the most valuable type-strain genomes for metagenomic binning, comparative biology and taxonomic classification.</title>
        <authorList>
            <person name="Goeker M."/>
        </authorList>
    </citation>
    <scope>NUCLEOTIDE SEQUENCE [LARGE SCALE GENOMIC DNA]</scope>
    <source>
        <strain evidence="2 3">DSM 102850</strain>
    </source>
</reference>